<gene>
    <name evidence="1" type="ORF">SVUK_LOCUS15178</name>
</gene>
<evidence type="ECO:0000313" key="1">
    <source>
        <dbReference type="EMBL" id="VDM80180.1"/>
    </source>
</evidence>
<evidence type="ECO:0000313" key="2">
    <source>
        <dbReference type="Proteomes" id="UP000270094"/>
    </source>
</evidence>
<proteinExistence type="predicted"/>
<dbReference type="Proteomes" id="UP000270094">
    <property type="component" value="Unassembled WGS sequence"/>
</dbReference>
<dbReference type="AlphaFoldDB" id="A0A3P7J476"/>
<reference evidence="1 2" key="1">
    <citation type="submission" date="2018-11" db="EMBL/GenBank/DDBJ databases">
        <authorList>
            <consortium name="Pathogen Informatics"/>
        </authorList>
    </citation>
    <scope>NUCLEOTIDE SEQUENCE [LARGE SCALE GENOMIC DNA]</scope>
</reference>
<organism evidence="1 2">
    <name type="scientific">Strongylus vulgaris</name>
    <name type="common">Blood worm</name>
    <dbReference type="NCBI Taxonomy" id="40348"/>
    <lineage>
        <taxon>Eukaryota</taxon>
        <taxon>Metazoa</taxon>
        <taxon>Ecdysozoa</taxon>
        <taxon>Nematoda</taxon>
        <taxon>Chromadorea</taxon>
        <taxon>Rhabditida</taxon>
        <taxon>Rhabditina</taxon>
        <taxon>Rhabditomorpha</taxon>
        <taxon>Strongyloidea</taxon>
        <taxon>Strongylidae</taxon>
        <taxon>Strongylus</taxon>
    </lineage>
</organism>
<sequence>MSKATEDLIERRRALNLDLTALHLERLLTNASCRIALQEEKYRQSKLLEAVQGRRNPKYRRVSLDYRVADNITKRRFSHLPGKRWNRLRRDCTPVSSLINTRVNRCYFHGEIPSHLQILAAIQTMKEATASKLENNDGLLRAGGLANTRLPKVLAAHLTLTFKR</sequence>
<dbReference type="EMBL" id="UYYB01107639">
    <property type="protein sequence ID" value="VDM80180.1"/>
    <property type="molecule type" value="Genomic_DNA"/>
</dbReference>
<dbReference type="OrthoDB" id="5869208at2759"/>
<keyword evidence="2" id="KW-1185">Reference proteome</keyword>
<protein>
    <submittedName>
        <fullName evidence="1">Uncharacterized protein</fullName>
    </submittedName>
</protein>
<name>A0A3P7J476_STRVU</name>
<accession>A0A3P7J476</accession>